<organism evidence="1">
    <name type="scientific">hydrothermal vent metagenome</name>
    <dbReference type="NCBI Taxonomy" id="652676"/>
    <lineage>
        <taxon>unclassified sequences</taxon>
        <taxon>metagenomes</taxon>
        <taxon>ecological metagenomes</taxon>
    </lineage>
</organism>
<dbReference type="PROSITE" id="PS51257">
    <property type="entry name" value="PROKAR_LIPOPROTEIN"/>
    <property type="match status" value="1"/>
</dbReference>
<reference evidence="1" key="1">
    <citation type="submission" date="2018-06" db="EMBL/GenBank/DDBJ databases">
        <authorList>
            <person name="Zhirakovskaya E."/>
        </authorList>
    </citation>
    <scope>NUCLEOTIDE SEQUENCE</scope>
</reference>
<feature type="non-terminal residue" evidence="1">
    <location>
        <position position="154"/>
    </location>
</feature>
<sequence length="154" mass="17457">MTRTKKIIAAFLLLFIAGCGYYNPYVADSDSRPITISRPLWVNNTGEIGLENAMDQSLSSWLRKSKLIHLVDNPAQAQYELTGALLDVNYPEISYGNHLLANELRANLRVSFSIIDHNNKNNKKDKKDKKAVWTQKNRTFTETLNMSANPTTLQ</sequence>
<dbReference type="EMBL" id="UOEX01000286">
    <property type="protein sequence ID" value="VAW39544.1"/>
    <property type="molecule type" value="Genomic_DNA"/>
</dbReference>
<proteinExistence type="predicted"/>
<protein>
    <submittedName>
        <fullName evidence="1">Uncharacterized protein</fullName>
    </submittedName>
</protein>
<accession>A0A3B0W788</accession>
<evidence type="ECO:0000313" key="1">
    <source>
        <dbReference type="EMBL" id="VAW39544.1"/>
    </source>
</evidence>
<gene>
    <name evidence="1" type="ORF">MNBD_DELTA03-201</name>
</gene>
<dbReference type="AlphaFoldDB" id="A0A3B0W788"/>
<name>A0A3B0W788_9ZZZZ</name>